<evidence type="ECO:0000256" key="1">
    <source>
        <dbReference type="ARBA" id="ARBA00004442"/>
    </source>
</evidence>
<sequence>TSVGSTALAVSAPNDQINLSNRIGNLVGGSARFLTHLYAFYGDVTLGYKELLFVHGSVRNDNTSILNQGNRSFVYPGVDASLVFSNAIPALRDASFLDYGKIRGGYTVSGAGFPFGSIPSFTANGNIVSRNPIIPENTRSAEAGIELSFLKHRLTAGATYYNQHSINQTIQTTIPYSTGYQSLTLNAGEVQNQGVEADLSIT</sequence>
<gene>
    <name evidence="5" type="ORF">Tci_874594</name>
</gene>
<dbReference type="SUPFAM" id="SSF56935">
    <property type="entry name" value="Porins"/>
    <property type="match status" value="1"/>
</dbReference>
<evidence type="ECO:0000313" key="5">
    <source>
        <dbReference type="EMBL" id="GFD02625.1"/>
    </source>
</evidence>
<dbReference type="AlphaFoldDB" id="A0A699SWY3"/>
<feature type="non-terminal residue" evidence="5">
    <location>
        <position position="202"/>
    </location>
</feature>
<organism evidence="5">
    <name type="scientific">Tanacetum cinerariifolium</name>
    <name type="common">Dalmatian daisy</name>
    <name type="synonym">Chrysanthemum cinerariifolium</name>
    <dbReference type="NCBI Taxonomy" id="118510"/>
    <lineage>
        <taxon>Eukaryota</taxon>
        <taxon>Viridiplantae</taxon>
        <taxon>Streptophyta</taxon>
        <taxon>Embryophyta</taxon>
        <taxon>Tracheophyta</taxon>
        <taxon>Spermatophyta</taxon>
        <taxon>Magnoliopsida</taxon>
        <taxon>eudicotyledons</taxon>
        <taxon>Gunneridae</taxon>
        <taxon>Pentapetalae</taxon>
        <taxon>asterids</taxon>
        <taxon>campanulids</taxon>
        <taxon>Asterales</taxon>
        <taxon>Asteraceae</taxon>
        <taxon>Asteroideae</taxon>
        <taxon>Anthemideae</taxon>
        <taxon>Anthemidinae</taxon>
        <taxon>Tanacetum</taxon>
    </lineage>
</organism>
<evidence type="ECO:0000256" key="3">
    <source>
        <dbReference type="ARBA" id="ARBA00023237"/>
    </source>
</evidence>
<keyword evidence="3" id="KW-0998">Cell outer membrane</keyword>
<accession>A0A699SWY3</accession>
<dbReference type="Pfam" id="PF00593">
    <property type="entry name" value="TonB_dep_Rec_b-barrel"/>
    <property type="match status" value="1"/>
</dbReference>
<comment type="caution">
    <text evidence="5">The sequence shown here is derived from an EMBL/GenBank/DDBJ whole genome shotgun (WGS) entry which is preliminary data.</text>
</comment>
<name>A0A699SWY3_TANCI</name>
<dbReference type="InterPro" id="IPR036942">
    <property type="entry name" value="Beta-barrel_TonB_sf"/>
</dbReference>
<comment type="subcellular location">
    <subcellularLocation>
        <location evidence="1">Cell outer membrane</location>
    </subcellularLocation>
</comment>
<evidence type="ECO:0000256" key="2">
    <source>
        <dbReference type="ARBA" id="ARBA00023136"/>
    </source>
</evidence>
<reference evidence="5" key="1">
    <citation type="journal article" date="2019" name="Sci. Rep.">
        <title>Draft genome of Tanacetum cinerariifolium, the natural source of mosquito coil.</title>
        <authorList>
            <person name="Yamashiro T."/>
            <person name="Shiraishi A."/>
            <person name="Satake H."/>
            <person name="Nakayama K."/>
        </authorList>
    </citation>
    <scope>NUCLEOTIDE SEQUENCE</scope>
</reference>
<dbReference type="Gene3D" id="2.40.170.20">
    <property type="entry name" value="TonB-dependent receptor, beta-barrel domain"/>
    <property type="match status" value="1"/>
</dbReference>
<dbReference type="EMBL" id="BKCJ011199271">
    <property type="protein sequence ID" value="GFD02625.1"/>
    <property type="molecule type" value="Genomic_DNA"/>
</dbReference>
<keyword evidence="2" id="KW-0472">Membrane</keyword>
<evidence type="ECO:0000259" key="4">
    <source>
        <dbReference type="Pfam" id="PF00593"/>
    </source>
</evidence>
<feature type="non-terminal residue" evidence="5">
    <location>
        <position position="1"/>
    </location>
</feature>
<feature type="domain" description="TonB-dependent receptor-like beta-barrel" evidence="4">
    <location>
        <begin position="27"/>
        <end position="200"/>
    </location>
</feature>
<protein>
    <recommendedName>
        <fullName evidence="4">TonB-dependent receptor-like beta-barrel domain-containing protein</fullName>
    </recommendedName>
</protein>
<proteinExistence type="predicted"/>
<dbReference type="InterPro" id="IPR000531">
    <property type="entry name" value="Beta-barrel_TonB"/>
</dbReference>